<dbReference type="InterPro" id="IPR013210">
    <property type="entry name" value="LRR_N_plant-typ"/>
</dbReference>
<keyword evidence="9" id="KW-0808">Transferase</keyword>
<organism evidence="9 10">
    <name type="scientific">Thioploca ingrica</name>
    <dbReference type="NCBI Taxonomy" id="40754"/>
    <lineage>
        <taxon>Bacteria</taxon>
        <taxon>Pseudomonadati</taxon>
        <taxon>Pseudomonadota</taxon>
        <taxon>Gammaproteobacteria</taxon>
        <taxon>Thiotrichales</taxon>
        <taxon>Thiotrichaceae</taxon>
        <taxon>Thioploca</taxon>
    </lineage>
</organism>
<keyword evidence="5" id="KW-1133">Transmembrane helix</keyword>
<evidence type="ECO:0000256" key="5">
    <source>
        <dbReference type="ARBA" id="ARBA00022989"/>
    </source>
</evidence>
<dbReference type="SUPFAM" id="SSF52058">
    <property type="entry name" value="L domain-like"/>
    <property type="match status" value="1"/>
</dbReference>
<sequence>MMKLGRLLFIILMSIGFSEVSAATDCTQVTQIPQIECKALIAFYDSTGGADWIENAGWNTNNTPCSWYGISCVDGYVDSIDLSDNRLSGTIPIDLGNLSKLQYLGLSNNQLSGPIPPELGNLRKLYNLYLDSNQFSGPIPPKLGNLRKLQGLDLSNNQLSSPIPPKLGNLRKLQYLGLSNNQLSGSIPPELGNLGYVLFLYLNENQLCGDIPLSLMNLSNLWEMQLENNALNVDNLDPALKAFLDSHSTWQPQKSSPAVCPTLLATLAYFESMPVSTGISLKWQTLVEADNASFVIWRGQPNGSQCTPNPADYHEIVQVGSEVSKGNGFSGTIYFYQDNTVKPKTTYCYLLEDLDFKANSTFHWDSIASVTTH</sequence>
<keyword evidence="10" id="KW-1185">Reference proteome</keyword>
<evidence type="ECO:0000259" key="8">
    <source>
        <dbReference type="Pfam" id="PF08263"/>
    </source>
</evidence>
<dbReference type="GO" id="GO:0016301">
    <property type="term" value="F:kinase activity"/>
    <property type="evidence" value="ECO:0007669"/>
    <property type="project" value="UniProtKB-KW"/>
</dbReference>
<dbReference type="InterPro" id="IPR003591">
    <property type="entry name" value="Leu-rich_rpt_typical-subtyp"/>
</dbReference>
<dbReference type="InterPro" id="IPR013783">
    <property type="entry name" value="Ig-like_fold"/>
</dbReference>
<dbReference type="AlphaFoldDB" id="A0A090AJM7"/>
<dbReference type="SMART" id="SM00369">
    <property type="entry name" value="LRR_TYP"/>
    <property type="match status" value="3"/>
</dbReference>
<dbReference type="FunFam" id="3.80.10.10:FF:000383">
    <property type="entry name" value="Leucine-rich repeat receptor protein kinase EMS1"/>
    <property type="match status" value="1"/>
</dbReference>
<dbReference type="STRING" id="40754.THII_0843"/>
<feature type="chain" id="PRO_5001852863" evidence="7">
    <location>
        <begin position="23"/>
        <end position="373"/>
    </location>
</feature>
<evidence type="ECO:0000256" key="2">
    <source>
        <dbReference type="ARBA" id="ARBA00022614"/>
    </source>
</evidence>
<dbReference type="Pfam" id="PF08263">
    <property type="entry name" value="LRRNT_2"/>
    <property type="match status" value="1"/>
</dbReference>
<proteinExistence type="predicted"/>
<dbReference type="HOGENOM" id="CLU_741735_0_0_6"/>
<dbReference type="Gene3D" id="2.60.40.10">
    <property type="entry name" value="Immunoglobulins"/>
    <property type="match status" value="1"/>
</dbReference>
<dbReference type="Pfam" id="PF00560">
    <property type="entry name" value="LRR_1"/>
    <property type="match status" value="2"/>
</dbReference>
<keyword evidence="9" id="KW-0675">Receptor</keyword>
<dbReference type="Proteomes" id="UP000031623">
    <property type="component" value="Chromosome"/>
</dbReference>
<feature type="domain" description="Leucine-rich repeat-containing N-terminal plant-type" evidence="8">
    <location>
        <begin position="39"/>
        <end position="72"/>
    </location>
</feature>
<gene>
    <name evidence="9" type="ORF">THII_0843</name>
</gene>
<dbReference type="PRINTS" id="PR00019">
    <property type="entry name" value="LEURICHRPT"/>
</dbReference>
<dbReference type="FunFam" id="3.80.10.10:FF:000129">
    <property type="entry name" value="Leucine-rich repeat receptor-like kinase"/>
    <property type="match status" value="1"/>
</dbReference>
<keyword evidence="9" id="KW-0418">Kinase</keyword>
<evidence type="ECO:0000256" key="7">
    <source>
        <dbReference type="SAM" id="SignalP"/>
    </source>
</evidence>
<dbReference type="EMBL" id="AP014633">
    <property type="protein sequence ID" value="BAP55140.1"/>
    <property type="molecule type" value="Genomic_DNA"/>
</dbReference>
<protein>
    <submittedName>
        <fullName evidence="9">Receptor protein kinase-like protein</fullName>
    </submittedName>
</protein>
<dbReference type="PROSITE" id="PS51450">
    <property type="entry name" value="LRR"/>
    <property type="match status" value="1"/>
</dbReference>
<evidence type="ECO:0000256" key="6">
    <source>
        <dbReference type="ARBA" id="ARBA00023136"/>
    </source>
</evidence>
<evidence type="ECO:0000313" key="10">
    <source>
        <dbReference type="Proteomes" id="UP000031623"/>
    </source>
</evidence>
<keyword evidence="2" id="KW-0433">Leucine-rich repeat</keyword>
<dbReference type="PANTHER" id="PTHR48064">
    <property type="entry name" value="OS01G0750400 PROTEIN"/>
    <property type="match status" value="1"/>
</dbReference>
<dbReference type="InterPro" id="IPR032675">
    <property type="entry name" value="LRR_dom_sf"/>
</dbReference>
<dbReference type="InterPro" id="IPR053038">
    <property type="entry name" value="RLP_Defense"/>
</dbReference>
<dbReference type="OrthoDB" id="8532199at2"/>
<dbReference type="Gene3D" id="3.80.10.10">
    <property type="entry name" value="Ribonuclease Inhibitor"/>
    <property type="match status" value="2"/>
</dbReference>
<dbReference type="KEGG" id="tig:THII_0843"/>
<dbReference type="GO" id="GO:0016020">
    <property type="term" value="C:membrane"/>
    <property type="evidence" value="ECO:0007669"/>
    <property type="project" value="UniProtKB-SubCell"/>
</dbReference>
<name>A0A090AJM7_9GAMM</name>
<evidence type="ECO:0000256" key="4">
    <source>
        <dbReference type="ARBA" id="ARBA00022737"/>
    </source>
</evidence>
<keyword evidence="3" id="KW-0812">Transmembrane</keyword>
<accession>A0A090AJM7</accession>
<dbReference type="InterPro" id="IPR001611">
    <property type="entry name" value="Leu-rich_rpt"/>
</dbReference>
<feature type="signal peptide" evidence="7">
    <location>
        <begin position="1"/>
        <end position="22"/>
    </location>
</feature>
<keyword evidence="4" id="KW-0677">Repeat</keyword>
<evidence type="ECO:0000313" key="9">
    <source>
        <dbReference type="EMBL" id="BAP55140.1"/>
    </source>
</evidence>
<keyword evidence="7" id="KW-0732">Signal</keyword>
<reference evidence="9 10" key="1">
    <citation type="journal article" date="2014" name="ISME J.">
        <title>Ecophysiology of Thioploca ingrica as revealed by the complete genome sequence supplemented with proteomic evidence.</title>
        <authorList>
            <person name="Kojima H."/>
            <person name="Ogura Y."/>
            <person name="Yamamoto N."/>
            <person name="Togashi T."/>
            <person name="Mori H."/>
            <person name="Watanabe T."/>
            <person name="Nemoto F."/>
            <person name="Kurokawa K."/>
            <person name="Hayashi T."/>
            <person name="Fukui M."/>
        </authorList>
    </citation>
    <scope>NUCLEOTIDE SEQUENCE [LARGE SCALE GENOMIC DNA]</scope>
</reference>
<dbReference type="PANTHER" id="PTHR48064:SF6">
    <property type="entry name" value="RECEPTOR-LIKE PROTEIN KINASE 2"/>
    <property type="match status" value="1"/>
</dbReference>
<keyword evidence="6" id="KW-0472">Membrane</keyword>
<evidence type="ECO:0000256" key="1">
    <source>
        <dbReference type="ARBA" id="ARBA00004370"/>
    </source>
</evidence>
<dbReference type="Pfam" id="PF13855">
    <property type="entry name" value="LRR_8"/>
    <property type="match status" value="1"/>
</dbReference>
<comment type="subcellular location">
    <subcellularLocation>
        <location evidence="1">Membrane</location>
    </subcellularLocation>
</comment>
<evidence type="ECO:0000256" key="3">
    <source>
        <dbReference type="ARBA" id="ARBA00022692"/>
    </source>
</evidence>